<organism evidence="1">
    <name type="scientific">marine sediment metagenome</name>
    <dbReference type="NCBI Taxonomy" id="412755"/>
    <lineage>
        <taxon>unclassified sequences</taxon>
        <taxon>metagenomes</taxon>
        <taxon>ecological metagenomes</taxon>
    </lineage>
</organism>
<proteinExistence type="predicted"/>
<dbReference type="InterPro" id="IPR057386">
    <property type="entry name" value="Tad6-like"/>
</dbReference>
<accession>A0A0F9N008</accession>
<dbReference type="AlphaFoldDB" id="A0A0F9N008"/>
<dbReference type="Pfam" id="PF25188">
    <property type="entry name" value="Tad6"/>
    <property type="match status" value="1"/>
</dbReference>
<name>A0A0F9N008_9ZZZZ</name>
<sequence length="152" mass="16946">MNRKVISVRKYKIGYEVRSEEVALDDERVIMKSAYNLDGHYIGNSVDAHRLVVQRGIMPELRPSADGECYGSVCSIGFNEAEQKWYGWSHRAIFGFGIGHKIKKGDVCASSGWTPEYLAEHPEEDQSLPIGFKAKTIDDAKMMAVAFAEGVS</sequence>
<protein>
    <submittedName>
        <fullName evidence="1">Uncharacterized protein</fullName>
    </submittedName>
</protein>
<gene>
    <name evidence="1" type="ORF">LCGC14_1091100</name>
</gene>
<comment type="caution">
    <text evidence="1">The sequence shown here is derived from an EMBL/GenBank/DDBJ whole genome shotgun (WGS) entry which is preliminary data.</text>
</comment>
<dbReference type="EMBL" id="LAZR01004847">
    <property type="protein sequence ID" value="KKN05067.1"/>
    <property type="molecule type" value="Genomic_DNA"/>
</dbReference>
<evidence type="ECO:0000313" key="1">
    <source>
        <dbReference type="EMBL" id="KKN05067.1"/>
    </source>
</evidence>
<reference evidence="1" key="1">
    <citation type="journal article" date="2015" name="Nature">
        <title>Complex archaea that bridge the gap between prokaryotes and eukaryotes.</title>
        <authorList>
            <person name="Spang A."/>
            <person name="Saw J.H."/>
            <person name="Jorgensen S.L."/>
            <person name="Zaremba-Niedzwiedzka K."/>
            <person name="Martijn J."/>
            <person name="Lind A.E."/>
            <person name="van Eijk R."/>
            <person name="Schleper C."/>
            <person name="Guy L."/>
            <person name="Ettema T.J."/>
        </authorList>
    </citation>
    <scope>NUCLEOTIDE SEQUENCE</scope>
</reference>